<accession>A0A4C1YWL6</accession>
<keyword evidence="2" id="KW-1185">Reference proteome</keyword>
<name>A0A4C1YWL6_EUMVA</name>
<gene>
    <name evidence="1" type="ORF">EVAR_98760_1</name>
</gene>
<dbReference type="Proteomes" id="UP000299102">
    <property type="component" value="Unassembled WGS sequence"/>
</dbReference>
<protein>
    <submittedName>
        <fullName evidence="1">Uncharacterized protein</fullName>
    </submittedName>
</protein>
<evidence type="ECO:0000313" key="2">
    <source>
        <dbReference type="Proteomes" id="UP000299102"/>
    </source>
</evidence>
<comment type="caution">
    <text evidence="1">The sequence shown here is derived from an EMBL/GenBank/DDBJ whole genome shotgun (WGS) entry which is preliminary data.</text>
</comment>
<dbReference type="EMBL" id="BGZK01001421">
    <property type="protein sequence ID" value="GBP79620.1"/>
    <property type="molecule type" value="Genomic_DNA"/>
</dbReference>
<evidence type="ECO:0000313" key="1">
    <source>
        <dbReference type="EMBL" id="GBP79620.1"/>
    </source>
</evidence>
<reference evidence="1 2" key="1">
    <citation type="journal article" date="2019" name="Commun. Biol.">
        <title>The bagworm genome reveals a unique fibroin gene that provides high tensile strength.</title>
        <authorList>
            <person name="Kono N."/>
            <person name="Nakamura H."/>
            <person name="Ohtoshi R."/>
            <person name="Tomita M."/>
            <person name="Numata K."/>
            <person name="Arakawa K."/>
        </authorList>
    </citation>
    <scope>NUCLEOTIDE SEQUENCE [LARGE SCALE GENOMIC DNA]</scope>
</reference>
<dbReference type="AlphaFoldDB" id="A0A4C1YWL6"/>
<proteinExistence type="predicted"/>
<organism evidence="1 2">
    <name type="scientific">Eumeta variegata</name>
    <name type="common">Bagworm moth</name>
    <name type="synonym">Eumeta japonica</name>
    <dbReference type="NCBI Taxonomy" id="151549"/>
    <lineage>
        <taxon>Eukaryota</taxon>
        <taxon>Metazoa</taxon>
        <taxon>Ecdysozoa</taxon>
        <taxon>Arthropoda</taxon>
        <taxon>Hexapoda</taxon>
        <taxon>Insecta</taxon>
        <taxon>Pterygota</taxon>
        <taxon>Neoptera</taxon>
        <taxon>Endopterygota</taxon>
        <taxon>Lepidoptera</taxon>
        <taxon>Glossata</taxon>
        <taxon>Ditrysia</taxon>
        <taxon>Tineoidea</taxon>
        <taxon>Psychidae</taxon>
        <taxon>Oiketicinae</taxon>
        <taxon>Eumeta</taxon>
    </lineage>
</organism>
<sequence>MNGWSQRFMNPRNRRAVTEAVSAFLVGIGYLMEGVLDRLRRLRRKWQTHAYRPGSRLDENLKKIKRAVHCGSYIVITSKRRGPAQRSIKFNQGDGRHSVAVDLYHVAWLFVYYLQLLACLRKVDRYRILVAFKREGSLSDGTKSYIRDLGRRPWDCDPRAGLHLLQILPEAIQSDIEAQATFGLWQIRNGIFGI</sequence>